<dbReference type="EMBL" id="CP077062">
    <property type="protein sequence ID" value="QWZ08946.1"/>
    <property type="molecule type" value="Genomic_DNA"/>
</dbReference>
<dbReference type="KEGG" id="nps:KRR39_03645"/>
<proteinExistence type="predicted"/>
<protein>
    <recommendedName>
        <fullName evidence="3">DUF4333 domain-containing protein</fullName>
    </recommendedName>
</protein>
<dbReference type="Proteomes" id="UP000683575">
    <property type="component" value="Chromosome"/>
</dbReference>
<evidence type="ECO:0000313" key="1">
    <source>
        <dbReference type="EMBL" id="QWZ08946.1"/>
    </source>
</evidence>
<reference evidence="1" key="1">
    <citation type="submission" date="2021-06" db="EMBL/GenBank/DDBJ databases">
        <title>Complete genome sequence of Nocardioides sp. G188.</title>
        <authorList>
            <person name="Im W.-T."/>
        </authorList>
    </citation>
    <scope>NUCLEOTIDE SEQUENCE</scope>
    <source>
        <strain evidence="1">G188</strain>
    </source>
</reference>
<accession>A0A975Y0Y2</accession>
<dbReference type="PROSITE" id="PS51257">
    <property type="entry name" value="PROKAR_LIPOPROTEIN"/>
    <property type="match status" value="1"/>
</dbReference>
<evidence type="ECO:0008006" key="3">
    <source>
        <dbReference type="Google" id="ProtNLM"/>
    </source>
</evidence>
<keyword evidence="2" id="KW-1185">Reference proteome</keyword>
<organism evidence="1 2">
    <name type="scientific">Nocardioides panacis</name>
    <dbReference type="NCBI Taxonomy" id="2849501"/>
    <lineage>
        <taxon>Bacteria</taxon>
        <taxon>Bacillati</taxon>
        <taxon>Actinomycetota</taxon>
        <taxon>Actinomycetes</taxon>
        <taxon>Propionibacteriales</taxon>
        <taxon>Nocardioidaceae</taxon>
        <taxon>Nocardioides</taxon>
    </lineage>
</organism>
<dbReference type="RefSeq" id="WP_216940792.1">
    <property type="nucleotide sequence ID" value="NZ_CP077062.1"/>
</dbReference>
<sequence>MLRRTPLLVLAASAALLTGCHDQPAPRPAAAPSGQVTPALGGRLAAAHRPPDRPMNRLERPVHARLAAQVAGQGLTLTYLDCPPWDGTVPSRMTCTAYVDGVLARVAVHLKAAVEGKAVSFDAKLLDGVIATRNLEATLRRQGWQRADCGDAPAYPATVGSRIVCRVTGSAGGRYVQATVTERSGAVMIADYRARS</sequence>
<evidence type="ECO:0000313" key="2">
    <source>
        <dbReference type="Proteomes" id="UP000683575"/>
    </source>
</evidence>
<dbReference type="AlphaFoldDB" id="A0A975Y0Y2"/>
<name>A0A975Y0Y2_9ACTN</name>
<gene>
    <name evidence="1" type="ORF">KRR39_03645</name>
</gene>